<keyword evidence="4" id="KW-1185">Reference proteome</keyword>
<evidence type="ECO:0000259" key="1">
    <source>
        <dbReference type="Pfam" id="PF04738"/>
    </source>
</evidence>
<evidence type="ECO:0000313" key="3">
    <source>
        <dbReference type="EMBL" id="MFC0862228.1"/>
    </source>
</evidence>
<evidence type="ECO:0000259" key="2">
    <source>
        <dbReference type="Pfam" id="PF14028"/>
    </source>
</evidence>
<sequence length="1024" mass="110099">MYEYLDAVVVRASAWTLDQTIGPWPDLTGQTAGPASWRPWLQQIIQIPGFMAAVEQASPVLARRVRGICDGTTTPEPGVRRAVLAIMRYLLRASGRATPFGLFAGVATTRIADLPAVRVGTAHQAAAKVDAEWLTAVIERLEAEPELRPRLMVQVNNLVIERDGYLVLEHLPSGTTGNAPVRVSVRATDPIRAAMTLAGEPIRLGNLGEKLAADFPGVPADVVGNLLADLVTQRLLITSLRPAMTATDPLGYLLGELDAVQAGRIAGVAETVERLREITAGLARHNHAPTSLIARDQRVRLATVMADLHPTARSPVAVDLRVDWELAVPQSVAAEAAKAAGVLVRLAPRPDLGPAWVAWHGRFLERYGPRALVPVLDAVDADAGIGYPDGYLGAPSAPPDGGLTERDVKLLVLAQKAALGRRREILLDEAAVADLATIPSGAPVQPTTELTVRLHAPTLQALHDGEFTLAIIGASRAAGTTTGRFLDLFDPGDRLRMSALYAALPTATQDALTAQVSASAPHTATENVARAPQVMTHLLPLGEYHDGGGDGRIPLEDLAVTADAHRIYLVSRSRRRPVEPVAFNAVNPVTHTHPLARFFTEATNALSVPCAVFDWGAAARLPFLPGLRYGRTILSPARWLLTATDLPGPGACWPEWDRALTAWQDEAALPRNVYLGDTDQRIGLDLSEPAHRALLRAHLERTGTAMLRATPDAGTAGWISGHAHEIVVPLAVTGQPTRTPPWLGATETTRRDHGYLPGCDGRFSLKLYGHPDRQTSVLTRHLPSLLHELGDQAEWWFLRYHDPDPHLRLRLKLPTDSFASATAVISAWSRRLRQAGLVTHAVWDTYFPETARFGGAAAMATAEAYFAADSAAALAQLTAGGQANGPDLRALTAASMLDIAIALITDAAEAMRWLIEHARTDTSPPARTLYDQAVALANPNDHRDLAAQPAGERIVSCWARRRTAAAAYRQALEKNGTPPAALLPELLHLHHVRMAGAFLPGERACLHLARAAALSWTARTARRP</sequence>
<dbReference type="EMBL" id="JBHMQT010000011">
    <property type="protein sequence ID" value="MFC0862228.1"/>
    <property type="molecule type" value="Genomic_DNA"/>
</dbReference>
<gene>
    <name evidence="3" type="ORF">ACFHYQ_07955</name>
</gene>
<name>A0ABV6U194_9ACTN</name>
<dbReference type="InterPro" id="IPR023809">
    <property type="entry name" value="Thiopep_bacteriocin_synth_dom"/>
</dbReference>
<dbReference type="Pfam" id="PF04738">
    <property type="entry name" value="Lant_dehydr_N"/>
    <property type="match status" value="1"/>
</dbReference>
<dbReference type="Proteomes" id="UP001589870">
    <property type="component" value="Unassembled WGS sequence"/>
</dbReference>
<feature type="domain" description="Thiopeptide-type bacteriocin biosynthesis" evidence="2">
    <location>
        <begin position="764"/>
        <end position="1012"/>
    </location>
</feature>
<proteinExistence type="predicted"/>
<protein>
    <submittedName>
        <fullName evidence="3">Lantibiotic dehydratase</fullName>
    </submittedName>
</protein>
<accession>A0ABV6U194</accession>
<evidence type="ECO:0000313" key="4">
    <source>
        <dbReference type="Proteomes" id="UP001589870"/>
    </source>
</evidence>
<dbReference type="Pfam" id="PF14028">
    <property type="entry name" value="Lant_dehydr_C"/>
    <property type="match status" value="1"/>
</dbReference>
<organism evidence="3 4">
    <name type="scientific">Sphaerimonospora cavernae</name>
    <dbReference type="NCBI Taxonomy" id="1740611"/>
    <lineage>
        <taxon>Bacteria</taxon>
        <taxon>Bacillati</taxon>
        <taxon>Actinomycetota</taxon>
        <taxon>Actinomycetes</taxon>
        <taxon>Streptosporangiales</taxon>
        <taxon>Streptosporangiaceae</taxon>
        <taxon>Sphaerimonospora</taxon>
    </lineage>
</organism>
<comment type="caution">
    <text evidence="3">The sequence shown here is derived from an EMBL/GenBank/DDBJ whole genome shotgun (WGS) entry which is preliminary data.</text>
</comment>
<dbReference type="RefSeq" id="WP_394300438.1">
    <property type="nucleotide sequence ID" value="NZ_JBHMQT010000011.1"/>
</dbReference>
<dbReference type="NCBIfam" id="TIGR03891">
    <property type="entry name" value="thiopep_ocin"/>
    <property type="match status" value="1"/>
</dbReference>
<feature type="domain" description="Lantibiotic dehydratase N-terminal" evidence="1">
    <location>
        <begin position="48"/>
        <end position="695"/>
    </location>
</feature>
<reference evidence="3 4" key="1">
    <citation type="submission" date="2024-09" db="EMBL/GenBank/DDBJ databases">
        <authorList>
            <person name="Sun Q."/>
            <person name="Mori K."/>
        </authorList>
    </citation>
    <scope>NUCLEOTIDE SEQUENCE [LARGE SCALE GENOMIC DNA]</scope>
    <source>
        <strain evidence="3 4">TBRC 1851</strain>
    </source>
</reference>
<dbReference type="InterPro" id="IPR006827">
    <property type="entry name" value="Lant_deHydtase_N"/>
</dbReference>